<dbReference type="InterPro" id="IPR027417">
    <property type="entry name" value="P-loop_NTPase"/>
</dbReference>
<dbReference type="AlphaFoldDB" id="A0AAV0LTS1"/>
<evidence type="ECO:0000259" key="4">
    <source>
        <dbReference type="Pfam" id="PF00685"/>
    </source>
</evidence>
<sequence length="112" mass="12852">SGSSCKLVHVARNPKDTYEELCREPKEQVRRLASFLRKPFGLDEDNGDAEVEKVLWRSSLNRLKELEIPKSSFFRKGTVGGWKNYLTPQMAHRIDLLTEQKLQGTGLSLDDF</sequence>
<evidence type="ECO:0000313" key="6">
    <source>
        <dbReference type="Proteomes" id="UP001154282"/>
    </source>
</evidence>
<dbReference type="Gene3D" id="3.40.50.300">
    <property type="entry name" value="P-loop containing nucleotide triphosphate hydrolases"/>
    <property type="match status" value="1"/>
</dbReference>
<evidence type="ECO:0000313" key="5">
    <source>
        <dbReference type="EMBL" id="CAI0437631.1"/>
    </source>
</evidence>
<dbReference type="InterPro" id="IPR000863">
    <property type="entry name" value="Sulfotransferase_dom"/>
</dbReference>
<dbReference type="EMBL" id="CAMGYJ010000006">
    <property type="protein sequence ID" value="CAI0437631.1"/>
    <property type="molecule type" value="Genomic_DNA"/>
</dbReference>
<dbReference type="EC" id="2.8.2.-" evidence="3"/>
<evidence type="ECO:0000256" key="1">
    <source>
        <dbReference type="ARBA" id="ARBA00005771"/>
    </source>
</evidence>
<feature type="non-terminal residue" evidence="5">
    <location>
        <position position="1"/>
    </location>
</feature>
<comment type="similarity">
    <text evidence="1 3">Belongs to the sulfotransferase 1 family.</text>
</comment>
<proteinExistence type="inferred from homology"/>
<name>A0AAV0LTS1_9ROSI</name>
<evidence type="ECO:0000256" key="3">
    <source>
        <dbReference type="RuleBase" id="RU361155"/>
    </source>
</evidence>
<dbReference type="PANTHER" id="PTHR11783">
    <property type="entry name" value="SULFOTRANSFERASE SULT"/>
    <property type="match status" value="1"/>
</dbReference>
<keyword evidence="6" id="KW-1185">Reference proteome</keyword>
<dbReference type="SUPFAM" id="SSF52540">
    <property type="entry name" value="P-loop containing nucleoside triphosphate hydrolases"/>
    <property type="match status" value="1"/>
</dbReference>
<dbReference type="GO" id="GO:0008146">
    <property type="term" value="F:sulfotransferase activity"/>
    <property type="evidence" value="ECO:0007669"/>
    <property type="project" value="InterPro"/>
</dbReference>
<keyword evidence="2 3" id="KW-0808">Transferase</keyword>
<feature type="domain" description="Sulfotransferase" evidence="4">
    <location>
        <begin position="17"/>
        <end position="106"/>
    </location>
</feature>
<comment type="caution">
    <text evidence="5">The sequence shown here is derived from an EMBL/GenBank/DDBJ whole genome shotgun (WGS) entry which is preliminary data.</text>
</comment>
<evidence type="ECO:0000256" key="2">
    <source>
        <dbReference type="ARBA" id="ARBA00022679"/>
    </source>
</evidence>
<gene>
    <name evidence="5" type="ORF">LITE_LOCUS25531</name>
</gene>
<dbReference type="Pfam" id="PF00685">
    <property type="entry name" value="Sulfotransfer_1"/>
    <property type="match status" value="1"/>
</dbReference>
<organism evidence="5 6">
    <name type="scientific">Linum tenue</name>
    <dbReference type="NCBI Taxonomy" id="586396"/>
    <lineage>
        <taxon>Eukaryota</taxon>
        <taxon>Viridiplantae</taxon>
        <taxon>Streptophyta</taxon>
        <taxon>Embryophyta</taxon>
        <taxon>Tracheophyta</taxon>
        <taxon>Spermatophyta</taxon>
        <taxon>Magnoliopsida</taxon>
        <taxon>eudicotyledons</taxon>
        <taxon>Gunneridae</taxon>
        <taxon>Pentapetalae</taxon>
        <taxon>rosids</taxon>
        <taxon>fabids</taxon>
        <taxon>Malpighiales</taxon>
        <taxon>Linaceae</taxon>
        <taxon>Linum</taxon>
    </lineage>
</organism>
<dbReference type="Proteomes" id="UP001154282">
    <property type="component" value="Unassembled WGS sequence"/>
</dbReference>
<reference evidence="5" key="1">
    <citation type="submission" date="2022-08" db="EMBL/GenBank/DDBJ databases">
        <authorList>
            <person name="Gutierrez-Valencia J."/>
        </authorList>
    </citation>
    <scope>NUCLEOTIDE SEQUENCE</scope>
</reference>
<accession>A0AAV0LTS1</accession>
<protein>
    <recommendedName>
        <fullName evidence="3">Sulfotransferase</fullName>
        <ecNumber evidence="3">2.8.2.-</ecNumber>
    </recommendedName>
</protein>